<dbReference type="Pfam" id="PF07676">
    <property type="entry name" value="PD40"/>
    <property type="match status" value="4"/>
</dbReference>
<sequence length="356" mass="39542">MASYLCEVGDKDEVCIVYHDGNIVQATKNNVLTLTPEWSPDGNFIAFSANVRGGENFDLFLIDMTDPQKPKVSNFTGDALGVKLNEPKWAPAGDPRILVYATTLPNADNWDVGLLTLDANGAADALINITNADAEGVGQDQNGSWSPDGTKIVFQGERNDKLNGKKQFDIFIADAEKKGAGKNQVNLTNNEHPDQKAQWSPDGTAVIFESKRDGNWELYRVDITGENLQRLTNNDKTDRRANWSVGGILFESQRDGNYEIYRMDPDGNNQVNLSNDPGSDNNPIWSPKGRRILFESRRDGNREIYTMNADGGGLVNISNNPDGDDTYARWNPVFELRSVEPQEKYFTTLGDIKRTS</sequence>
<dbReference type="AlphaFoldDB" id="A0AA35WCA2"/>
<dbReference type="InterPro" id="IPR011659">
    <property type="entry name" value="WD40"/>
</dbReference>
<evidence type="ECO:0000313" key="3">
    <source>
        <dbReference type="Proteomes" id="UP001174909"/>
    </source>
</evidence>
<keyword evidence="3" id="KW-1185">Reference proteome</keyword>
<dbReference type="PANTHER" id="PTHR36842:SF1">
    <property type="entry name" value="PROTEIN TOLB"/>
    <property type="match status" value="1"/>
</dbReference>
<proteinExistence type="inferred from homology"/>
<comment type="similarity">
    <text evidence="1">Belongs to the TolB family.</text>
</comment>
<dbReference type="InterPro" id="IPR011042">
    <property type="entry name" value="6-blade_b-propeller_TolB-like"/>
</dbReference>
<evidence type="ECO:0000256" key="1">
    <source>
        <dbReference type="ARBA" id="ARBA00009820"/>
    </source>
</evidence>
<gene>
    <name evidence="2" type="ORF">GBAR_LOCUS7700</name>
</gene>
<comment type="caution">
    <text evidence="2">The sequence shown here is derived from an EMBL/GenBank/DDBJ whole genome shotgun (WGS) entry which is preliminary data.</text>
</comment>
<name>A0AA35WCA2_GEOBA</name>
<dbReference type="Gene3D" id="2.120.10.30">
    <property type="entry name" value="TolB, C-terminal domain"/>
    <property type="match status" value="2"/>
</dbReference>
<dbReference type="Proteomes" id="UP001174909">
    <property type="component" value="Unassembled WGS sequence"/>
</dbReference>
<dbReference type="PANTHER" id="PTHR36842">
    <property type="entry name" value="PROTEIN TOLB HOMOLOG"/>
    <property type="match status" value="1"/>
</dbReference>
<organism evidence="2 3">
    <name type="scientific">Geodia barretti</name>
    <name type="common">Barrett's horny sponge</name>
    <dbReference type="NCBI Taxonomy" id="519541"/>
    <lineage>
        <taxon>Eukaryota</taxon>
        <taxon>Metazoa</taxon>
        <taxon>Porifera</taxon>
        <taxon>Demospongiae</taxon>
        <taxon>Heteroscleromorpha</taxon>
        <taxon>Tetractinellida</taxon>
        <taxon>Astrophorina</taxon>
        <taxon>Geodiidae</taxon>
        <taxon>Geodia</taxon>
    </lineage>
</organism>
<protein>
    <submittedName>
        <fullName evidence="2">Tol-Pal system protein TolB</fullName>
    </submittedName>
</protein>
<accession>A0AA35WCA2</accession>
<evidence type="ECO:0000313" key="2">
    <source>
        <dbReference type="EMBL" id="CAI8011981.1"/>
    </source>
</evidence>
<reference evidence="2" key="1">
    <citation type="submission" date="2023-03" db="EMBL/GenBank/DDBJ databases">
        <authorList>
            <person name="Steffen K."/>
            <person name="Cardenas P."/>
        </authorList>
    </citation>
    <scope>NUCLEOTIDE SEQUENCE</scope>
</reference>
<dbReference type="EMBL" id="CASHTH010001139">
    <property type="protein sequence ID" value="CAI8011981.1"/>
    <property type="molecule type" value="Genomic_DNA"/>
</dbReference>
<dbReference type="SUPFAM" id="SSF82171">
    <property type="entry name" value="DPP6 N-terminal domain-like"/>
    <property type="match status" value="1"/>
</dbReference>